<proteinExistence type="predicted"/>
<sequence>MITEFNKTKEYNKNLKEKVEEIKRICNNLDIPCFLTFCVKNNEKETVYQTEYLSPGQKQQNLKNNRFADYVNIINGFTTTPYKEEDIFNSFPTMEL</sequence>
<dbReference type="AlphaFoldDB" id="A0A173UPX4"/>
<protein>
    <submittedName>
        <fullName evidence="1">Uncharacterized protein</fullName>
    </submittedName>
</protein>
<evidence type="ECO:0000313" key="2">
    <source>
        <dbReference type="Proteomes" id="UP000095598"/>
    </source>
</evidence>
<gene>
    <name evidence="1" type="ORF">ERS852425_03082</name>
</gene>
<dbReference type="EMBL" id="CYXT01000033">
    <property type="protein sequence ID" value="CUN17102.1"/>
    <property type="molecule type" value="Genomic_DNA"/>
</dbReference>
<organism evidence="1 2">
    <name type="scientific">Anaerostipes hadrus</name>
    <dbReference type="NCBI Taxonomy" id="649756"/>
    <lineage>
        <taxon>Bacteria</taxon>
        <taxon>Bacillati</taxon>
        <taxon>Bacillota</taxon>
        <taxon>Clostridia</taxon>
        <taxon>Lachnospirales</taxon>
        <taxon>Lachnospiraceae</taxon>
        <taxon>Anaerostipes</taxon>
    </lineage>
</organism>
<reference evidence="1 2" key="1">
    <citation type="submission" date="2015-09" db="EMBL/GenBank/DDBJ databases">
        <authorList>
            <consortium name="Pathogen Informatics"/>
        </authorList>
    </citation>
    <scope>NUCLEOTIDE SEQUENCE [LARGE SCALE GENOMIC DNA]</scope>
    <source>
        <strain evidence="1 2">2789STDY5608868</strain>
    </source>
</reference>
<evidence type="ECO:0000313" key="1">
    <source>
        <dbReference type="EMBL" id="CUN17102.1"/>
    </source>
</evidence>
<accession>A0A173UPX4</accession>
<dbReference type="RefSeq" id="WP_152618970.1">
    <property type="nucleotide sequence ID" value="NZ_CYXT01000033.1"/>
</dbReference>
<name>A0A173UPX4_ANAHA</name>
<dbReference type="Proteomes" id="UP000095598">
    <property type="component" value="Unassembled WGS sequence"/>
</dbReference>